<accession>A0A448WPT6</accession>
<name>A0A448WPT6_9PLAT</name>
<protein>
    <submittedName>
        <fullName evidence="1">Uncharacterized protein</fullName>
    </submittedName>
</protein>
<keyword evidence="2" id="KW-1185">Reference proteome</keyword>
<gene>
    <name evidence="1" type="ORF">PXEA_LOCUS10607</name>
</gene>
<comment type="caution">
    <text evidence="1">The sequence shown here is derived from an EMBL/GenBank/DDBJ whole genome shotgun (WGS) entry which is preliminary data.</text>
</comment>
<organism evidence="1 2">
    <name type="scientific">Protopolystoma xenopodis</name>
    <dbReference type="NCBI Taxonomy" id="117903"/>
    <lineage>
        <taxon>Eukaryota</taxon>
        <taxon>Metazoa</taxon>
        <taxon>Spiralia</taxon>
        <taxon>Lophotrochozoa</taxon>
        <taxon>Platyhelminthes</taxon>
        <taxon>Monogenea</taxon>
        <taxon>Polyopisthocotylea</taxon>
        <taxon>Polystomatidea</taxon>
        <taxon>Polystomatidae</taxon>
        <taxon>Protopolystoma</taxon>
    </lineage>
</organism>
<evidence type="ECO:0000313" key="2">
    <source>
        <dbReference type="Proteomes" id="UP000784294"/>
    </source>
</evidence>
<proteinExistence type="predicted"/>
<evidence type="ECO:0000313" key="1">
    <source>
        <dbReference type="EMBL" id="VEL17167.1"/>
    </source>
</evidence>
<sequence>MHKQFPPTPLQSSFTSAYGDPASLLIRANSPSLFPKPPVSLKTTFSTHSATTCTKERPTVASLSRVHDPIKKTQVTIPPALTPRVRQFHEIHGPGSVSESNPHWLLLFTQILDYTLCQCMDVSFVFRF</sequence>
<reference evidence="1" key="1">
    <citation type="submission" date="2018-11" db="EMBL/GenBank/DDBJ databases">
        <authorList>
            <consortium name="Pathogen Informatics"/>
        </authorList>
    </citation>
    <scope>NUCLEOTIDE SEQUENCE</scope>
</reference>
<dbReference type="AlphaFoldDB" id="A0A448WPT6"/>
<dbReference type="Proteomes" id="UP000784294">
    <property type="component" value="Unassembled WGS sequence"/>
</dbReference>
<dbReference type="EMBL" id="CAAALY010031376">
    <property type="protein sequence ID" value="VEL17167.1"/>
    <property type="molecule type" value="Genomic_DNA"/>
</dbReference>